<reference evidence="4" key="1">
    <citation type="submission" date="2017-08" db="EMBL/GenBank/DDBJ databases">
        <title>A dynamic microbial community with high functional redundancy inhabits the cold, oxic subseafloor aquifer.</title>
        <authorList>
            <person name="Tully B.J."/>
            <person name="Wheat C.G."/>
            <person name="Glazer B.T."/>
            <person name="Huber J.A."/>
        </authorList>
    </citation>
    <scope>NUCLEOTIDE SEQUENCE [LARGE SCALE GENOMIC DNA]</scope>
</reference>
<evidence type="ECO:0000256" key="1">
    <source>
        <dbReference type="SAM" id="MobiDB-lite"/>
    </source>
</evidence>
<feature type="region of interest" description="Disordered" evidence="1">
    <location>
        <begin position="286"/>
        <end position="336"/>
    </location>
</feature>
<dbReference type="EMBL" id="NVUK01000003">
    <property type="protein sequence ID" value="PCI78580.1"/>
    <property type="molecule type" value="Genomic_DNA"/>
</dbReference>
<sequence>MSTVQGLGGGQPPRRQQQSDPMQDPRHLVAVETMNKIKQLLAERSQTGQDVSALDAKVHLLERRLSHLEPGQGAMADLTRELAALRQKVDVLDLNAFVGQGTDDTSADFEAVRIQQQELMAKLAAAGQGPRRQGGQGAQRPPVAQATATPVGVPFAAAAPAGRGPHRQAEPAGEGTHDSDFFSAANARHQESHQEFMQDWNETRAQQQEFRQELKESHQEFMQEWNAAKRNRSSQRPPVAQATATPVGVPFATAAPAGQGTHRQRQPVEPVFAAQATAAPAEAFYVQQPGPPSHHHHHHMPAGHAPHRQQQPPPPAYVVPRRGQPDYRGSNNDFPEARDISDGEAVLILGAVACTIMFLAIVSFRNRKTKSTRNQPAAFNVNRGVKVYH</sequence>
<protein>
    <submittedName>
        <fullName evidence="3">Uncharacterized protein</fullName>
    </submittedName>
</protein>
<feature type="compositionally biased region" description="Basic residues" evidence="1">
    <location>
        <begin position="293"/>
        <end position="307"/>
    </location>
</feature>
<gene>
    <name evidence="3" type="ORF">COB21_00385</name>
</gene>
<keyword evidence="2" id="KW-0472">Membrane</keyword>
<keyword evidence="2" id="KW-1133">Transmembrane helix</keyword>
<dbReference type="Proteomes" id="UP000218775">
    <property type="component" value="Unassembled WGS sequence"/>
</dbReference>
<accession>A0A2A4X7P6</accession>
<organism evidence="3 4">
    <name type="scientific">Aerophobetes bacterium</name>
    <dbReference type="NCBI Taxonomy" id="2030807"/>
    <lineage>
        <taxon>Bacteria</taxon>
        <taxon>Candidatus Aerophobota</taxon>
    </lineage>
</organism>
<dbReference type="AlphaFoldDB" id="A0A2A4X7P6"/>
<keyword evidence="2" id="KW-0812">Transmembrane</keyword>
<feature type="compositionally biased region" description="Low complexity" evidence="1">
    <location>
        <begin position="138"/>
        <end position="162"/>
    </location>
</feature>
<proteinExistence type="predicted"/>
<feature type="compositionally biased region" description="Gly residues" evidence="1">
    <location>
        <begin position="1"/>
        <end position="11"/>
    </location>
</feature>
<comment type="caution">
    <text evidence="3">The sequence shown here is derived from an EMBL/GenBank/DDBJ whole genome shotgun (WGS) entry which is preliminary data.</text>
</comment>
<feature type="region of interest" description="Disordered" evidence="1">
    <location>
        <begin position="1"/>
        <end position="26"/>
    </location>
</feature>
<feature type="compositionally biased region" description="Low complexity" evidence="1">
    <location>
        <begin position="12"/>
        <end position="22"/>
    </location>
</feature>
<evidence type="ECO:0000313" key="4">
    <source>
        <dbReference type="Proteomes" id="UP000218775"/>
    </source>
</evidence>
<feature type="transmembrane region" description="Helical" evidence="2">
    <location>
        <begin position="345"/>
        <end position="364"/>
    </location>
</feature>
<evidence type="ECO:0000256" key="2">
    <source>
        <dbReference type="SAM" id="Phobius"/>
    </source>
</evidence>
<name>A0A2A4X7P6_UNCAE</name>
<evidence type="ECO:0000313" key="3">
    <source>
        <dbReference type="EMBL" id="PCI78580.1"/>
    </source>
</evidence>
<feature type="region of interest" description="Disordered" evidence="1">
    <location>
        <begin position="123"/>
        <end position="180"/>
    </location>
</feature>